<keyword evidence="13" id="KW-1185">Reference proteome</keyword>
<proteinExistence type="inferred from homology"/>
<comment type="caution">
    <text evidence="12">The sequence shown here is derived from an EMBL/GenBank/DDBJ whole genome shotgun (WGS) entry which is preliminary data.</text>
</comment>
<dbReference type="PROSITE" id="PS00393">
    <property type="entry name" value="PEPCASE_2"/>
    <property type="match status" value="1"/>
</dbReference>
<dbReference type="InterPro" id="IPR033129">
    <property type="entry name" value="PEPCASE_His_AS"/>
</dbReference>
<dbReference type="PANTHER" id="PTHR30523">
    <property type="entry name" value="PHOSPHOENOLPYRUVATE CARBOXYLASE"/>
    <property type="match status" value="1"/>
</dbReference>
<evidence type="ECO:0000256" key="9">
    <source>
        <dbReference type="ARBA" id="ARBA00048995"/>
    </source>
</evidence>
<dbReference type="GO" id="GO:0008964">
    <property type="term" value="F:phosphoenolpyruvate carboxylase activity"/>
    <property type="evidence" value="ECO:0007669"/>
    <property type="project" value="UniProtKB-UniRule"/>
</dbReference>
<evidence type="ECO:0000313" key="12">
    <source>
        <dbReference type="EMBL" id="MZR30629.1"/>
    </source>
</evidence>
<gene>
    <name evidence="10" type="primary">ppc</name>
    <name evidence="12" type="ORF">GQE98_08280</name>
</gene>
<evidence type="ECO:0000256" key="8">
    <source>
        <dbReference type="ARBA" id="ARBA00023300"/>
    </source>
</evidence>
<dbReference type="AlphaFoldDB" id="A0A6L8W7E6"/>
<keyword evidence="12" id="KW-0670">Pyruvate</keyword>
<comment type="cofactor">
    <cofactor evidence="1 10">
        <name>Mg(2+)</name>
        <dbReference type="ChEBI" id="CHEBI:18420"/>
    </cofactor>
</comment>
<dbReference type="GO" id="GO:0000287">
    <property type="term" value="F:magnesium ion binding"/>
    <property type="evidence" value="ECO:0007669"/>
    <property type="project" value="UniProtKB-UniRule"/>
</dbReference>
<evidence type="ECO:0000256" key="11">
    <source>
        <dbReference type="PROSITE-ProRule" id="PRU10112"/>
    </source>
</evidence>
<evidence type="ECO:0000256" key="6">
    <source>
        <dbReference type="ARBA" id="ARBA00022842"/>
    </source>
</evidence>
<sequence length="921" mass="103549">MTKEAEKQLAEKDAPLREDIRLLGRLLGNTILEQEGEDIFGLVEAIRRSSIQFQRDNTVADREELQGILNKLSTEQAVLVLRAYSYFLQLANIAEDQHHVRRNRFHDIAGSLPRSGTMVNALAKVKNEGITAEQLDDFFNTALVVPVLTAHPSEVRRKSTMRREMAIAELLENRERVDWTKKEIDAIDTALRREVLTIWQTDILRRTKLQISDEIKNGLSYYDQTFFAELPRFYNDLEDELVRQDLGSEPFAIPPFLRMGSWVGGDRDGNPFVTADVLRQTLQRQNAHALNFYLEETHLLGSELSISTNIVEMSSELLALADRSPDHSPHRQGEPYRRAISGIYARLVATLIAFGSPPPARPPLGPAPAYLDADEYLADLDTIHASLMENGSQMIAEGRLKQLRRAVHCFGFHLATLDLRQNSDVHARTIGELLSAVDQDINYEEMAETERVSLLTAELGAGRPLLRPFWTYSEETSSEIEILKTVADGHRQYGESSITTSIISNTQSVSDMLELAVLFKQVGLVSPEGTSKINIVPLFETIPDLRNCIEIMDELLSIPEYRRLVDARGGVQEVMLGYSDSNKDGGFVTSGWELYKAETALIDLFKRHGVGLRLFHGRGGTVGRGGGPSYDAILAQPKGAVQGQIRITEQGETISFKYSKPELGRRNLESLAAATLEASLLGEEGEAIPSHYIETMEILSEEAFKAYRSLVYETEGFEEYFWASTVINEISTLNIGSRPASRKKTHQVQDLRAIPWVFSWAQCRLMLPGWYGFGAAVKVWLERNPENGLSILKDMYANWPFFHTQLSNMDMVLAKSNIAIASRYSELVPDVELRQAIFGRIRAEWQSSIDALLSIADHDQLLQENPLLDRSIHNRYAYLDPLNHIQVELLKKSRKNADNPRLLRGIHIAINGIAAGLRNSG</sequence>
<dbReference type="InterPro" id="IPR015813">
    <property type="entry name" value="Pyrv/PenolPyrv_kinase-like_dom"/>
</dbReference>
<dbReference type="NCBIfam" id="NF000584">
    <property type="entry name" value="PRK00009.1"/>
    <property type="match status" value="1"/>
</dbReference>
<dbReference type="EC" id="4.1.1.31" evidence="4 10"/>
<dbReference type="EMBL" id="WTUW01000002">
    <property type="protein sequence ID" value="MZR30629.1"/>
    <property type="molecule type" value="Genomic_DNA"/>
</dbReference>
<comment type="similarity">
    <text evidence="3 10">Belongs to the PEPCase type 1 family.</text>
</comment>
<dbReference type="HAMAP" id="MF_00595">
    <property type="entry name" value="PEPcase_type1"/>
    <property type="match status" value="1"/>
</dbReference>
<dbReference type="Pfam" id="PF00311">
    <property type="entry name" value="PEPcase"/>
    <property type="match status" value="1"/>
</dbReference>
<organism evidence="12 13">
    <name type="scientific">Sneathiella litorea</name>
    <dbReference type="NCBI Taxonomy" id="2606216"/>
    <lineage>
        <taxon>Bacteria</taxon>
        <taxon>Pseudomonadati</taxon>
        <taxon>Pseudomonadota</taxon>
        <taxon>Alphaproteobacteria</taxon>
        <taxon>Sneathiellales</taxon>
        <taxon>Sneathiellaceae</taxon>
        <taxon>Sneathiella</taxon>
    </lineage>
</organism>
<dbReference type="InterPro" id="IPR022805">
    <property type="entry name" value="PEP_COase_bac/pln-type"/>
</dbReference>
<dbReference type="GO" id="GO:0006099">
    <property type="term" value="P:tricarboxylic acid cycle"/>
    <property type="evidence" value="ECO:0007669"/>
    <property type="project" value="InterPro"/>
</dbReference>
<protein>
    <recommendedName>
        <fullName evidence="5 10">Phosphoenolpyruvate carboxylase</fullName>
        <shortName evidence="10">PEPC</shortName>
        <shortName evidence="10">PEPCase</shortName>
        <ecNumber evidence="4 10">4.1.1.31</ecNumber>
    </recommendedName>
</protein>
<dbReference type="PRINTS" id="PR00150">
    <property type="entry name" value="PEPCARBXLASE"/>
</dbReference>
<feature type="active site" evidence="10 11">
    <location>
        <position position="583"/>
    </location>
</feature>
<name>A0A6L8W7E6_9PROT</name>
<dbReference type="RefSeq" id="WP_161315192.1">
    <property type="nucleotide sequence ID" value="NZ_WTUW01000002.1"/>
</dbReference>
<keyword evidence="8 10" id="KW-0120">Carbon dioxide fixation</keyword>
<dbReference type="Gene3D" id="1.20.1440.90">
    <property type="entry name" value="Phosphoenolpyruvate/pyruvate domain"/>
    <property type="match status" value="1"/>
</dbReference>
<dbReference type="Proteomes" id="UP000476030">
    <property type="component" value="Unassembled WGS sequence"/>
</dbReference>
<evidence type="ECO:0000256" key="7">
    <source>
        <dbReference type="ARBA" id="ARBA00023239"/>
    </source>
</evidence>
<dbReference type="InterPro" id="IPR021135">
    <property type="entry name" value="PEP_COase"/>
</dbReference>
<evidence type="ECO:0000256" key="4">
    <source>
        <dbReference type="ARBA" id="ARBA00012305"/>
    </source>
</evidence>
<dbReference type="PANTHER" id="PTHR30523:SF6">
    <property type="entry name" value="PHOSPHOENOLPYRUVATE CARBOXYLASE"/>
    <property type="match status" value="1"/>
</dbReference>
<evidence type="ECO:0000313" key="13">
    <source>
        <dbReference type="Proteomes" id="UP000476030"/>
    </source>
</evidence>
<keyword evidence="7 10" id="KW-0456">Lyase</keyword>
<evidence type="ECO:0000256" key="3">
    <source>
        <dbReference type="ARBA" id="ARBA00008346"/>
    </source>
</evidence>
<keyword evidence="6 10" id="KW-0460">Magnesium</keyword>
<comment type="function">
    <text evidence="2 10">Forms oxaloacetate, a four-carbon dicarboxylic acid source for the tricarboxylic acid cycle.</text>
</comment>
<evidence type="ECO:0000256" key="5">
    <source>
        <dbReference type="ARBA" id="ARBA00022419"/>
    </source>
</evidence>
<comment type="catalytic activity">
    <reaction evidence="9 10">
        <text>oxaloacetate + phosphate = phosphoenolpyruvate + hydrogencarbonate</text>
        <dbReference type="Rhea" id="RHEA:28370"/>
        <dbReference type="ChEBI" id="CHEBI:16452"/>
        <dbReference type="ChEBI" id="CHEBI:17544"/>
        <dbReference type="ChEBI" id="CHEBI:43474"/>
        <dbReference type="ChEBI" id="CHEBI:58702"/>
        <dbReference type="EC" id="4.1.1.31"/>
    </reaction>
</comment>
<accession>A0A6L8W7E6</accession>
<dbReference type="SUPFAM" id="SSF51621">
    <property type="entry name" value="Phosphoenolpyruvate/pyruvate domain"/>
    <property type="match status" value="1"/>
</dbReference>
<feature type="active site" evidence="10">
    <location>
        <position position="151"/>
    </location>
</feature>
<reference evidence="12 13" key="1">
    <citation type="submission" date="2019-12" db="EMBL/GenBank/DDBJ databases">
        <title>Snethiella sp. nov. sp. isolated from sea sand.</title>
        <authorList>
            <person name="Kim J."/>
            <person name="Jeong S.E."/>
            <person name="Jung H.S."/>
            <person name="Jeon C.O."/>
        </authorList>
    </citation>
    <scope>NUCLEOTIDE SEQUENCE [LARGE SCALE GENOMIC DNA]</scope>
    <source>
        <strain evidence="12 13">DP05</strain>
    </source>
</reference>
<evidence type="ECO:0000256" key="2">
    <source>
        <dbReference type="ARBA" id="ARBA00003670"/>
    </source>
</evidence>
<evidence type="ECO:0000256" key="10">
    <source>
        <dbReference type="HAMAP-Rule" id="MF_00595"/>
    </source>
</evidence>
<dbReference type="GO" id="GO:0005829">
    <property type="term" value="C:cytosol"/>
    <property type="evidence" value="ECO:0007669"/>
    <property type="project" value="TreeGrafter"/>
</dbReference>
<dbReference type="GO" id="GO:0006107">
    <property type="term" value="P:oxaloacetate metabolic process"/>
    <property type="evidence" value="ECO:0007669"/>
    <property type="project" value="UniProtKB-UniRule"/>
</dbReference>
<comment type="subunit">
    <text evidence="10">Homotetramer.</text>
</comment>
<dbReference type="GO" id="GO:0015977">
    <property type="term" value="P:carbon fixation"/>
    <property type="evidence" value="ECO:0007669"/>
    <property type="project" value="UniProtKB-UniRule"/>
</dbReference>
<evidence type="ECO:0000256" key="1">
    <source>
        <dbReference type="ARBA" id="ARBA00001946"/>
    </source>
</evidence>